<proteinExistence type="predicted"/>
<dbReference type="Gene3D" id="1.20.5.2700">
    <property type="match status" value="1"/>
</dbReference>
<dbReference type="Proteomes" id="UP000642488">
    <property type="component" value="Unassembled WGS sequence"/>
</dbReference>
<name>A0A934I9E3_9RHOB</name>
<protein>
    <submittedName>
        <fullName evidence="2">Uncharacterized protein</fullName>
    </submittedName>
</protein>
<evidence type="ECO:0000256" key="1">
    <source>
        <dbReference type="SAM" id="Phobius"/>
    </source>
</evidence>
<feature type="transmembrane region" description="Helical" evidence="1">
    <location>
        <begin position="59"/>
        <end position="77"/>
    </location>
</feature>
<sequence>MRAWHGAVGISVRATGAVPALTARGGERLSDLVPTGTGRVLGMAGADLRRLQTGLAHHYYTLLVAGFAPVPGLLIFGA</sequence>
<evidence type="ECO:0000313" key="2">
    <source>
        <dbReference type="EMBL" id="MBJ3761496.1"/>
    </source>
</evidence>
<organism evidence="2 3">
    <name type="scientific">Palleronia pontilimi</name>
    <dbReference type="NCBI Taxonomy" id="1964209"/>
    <lineage>
        <taxon>Bacteria</taxon>
        <taxon>Pseudomonadati</taxon>
        <taxon>Pseudomonadota</taxon>
        <taxon>Alphaproteobacteria</taxon>
        <taxon>Rhodobacterales</taxon>
        <taxon>Roseobacteraceae</taxon>
        <taxon>Palleronia</taxon>
    </lineage>
</organism>
<accession>A0A934I9E3</accession>
<dbReference type="EMBL" id="JAEKPD010000001">
    <property type="protein sequence ID" value="MBJ3761496.1"/>
    <property type="molecule type" value="Genomic_DNA"/>
</dbReference>
<keyword evidence="3" id="KW-1185">Reference proteome</keyword>
<keyword evidence="1" id="KW-0812">Transmembrane</keyword>
<keyword evidence="1" id="KW-1133">Transmembrane helix</keyword>
<reference evidence="2" key="1">
    <citation type="submission" date="2020-12" db="EMBL/GenBank/DDBJ databases">
        <title>Bacterial taxonomy.</title>
        <authorList>
            <person name="Pan X."/>
        </authorList>
    </citation>
    <scope>NUCLEOTIDE SEQUENCE</scope>
    <source>
        <strain evidence="2">KCTC 52957</strain>
    </source>
</reference>
<gene>
    <name evidence="2" type="ORF">ILP92_01855</name>
</gene>
<dbReference type="AlphaFoldDB" id="A0A934I9E3"/>
<keyword evidence="1" id="KW-0472">Membrane</keyword>
<dbReference type="RefSeq" id="WP_198914655.1">
    <property type="nucleotide sequence ID" value="NZ_JAEKPD010000001.1"/>
</dbReference>
<comment type="caution">
    <text evidence="2">The sequence shown here is derived from an EMBL/GenBank/DDBJ whole genome shotgun (WGS) entry which is preliminary data.</text>
</comment>
<evidence type="ECO:0000313" key="3">
    <source>
        <dbReference type="Proteomes" id="UP000642488"/>
    </source>
</evidence>